<organism evidence="6">
    <name type="scientific">Clostridium botulinum</name>
    <dbReference type="NCBI Taxonomy" id="1491"/>
    <lineage>
        <taxon>Bacteria</taxon>
        <taxon>Bacillati</taxon>
        <taxon>Bacillota</taxon>
        <taxon>Clostridia</taxon>
        <taxon>Eubacteriales</taxon>
        <taxon>Clostridiaceae</taxon>
        <taxon>Clostridium</taxon>
    </lineage>
</organism>
<dbReference type="InterPro" id="IPR047057">
    <property type="entry name" value="MerR_fam"/>
</dbReference>
<evidence type="ECO:0000256" key="3">
    <source>
        <dbReference type="ARBA" id="ARBA00023163"/>
    </source>
</evidence>
<evidence type="ECO:0000256" key="4">
    <source>
        <dbReference type="SAM" id="Coils"/>
    </source>
</evidence>
<dbReference type="Pfam" id="PF00376">
    <property type="entry name" value="MerR"/>
    <property type="match status" value="1"/>
</dbReference>
<reference evidence="6" key="1">
    <citation type="submission" date="2019-04" db="EMBL/GenBank/DDBJ databases">
        <title>Genome sequencing of Clostridium botulinum Groups I-IV and Clostridium butyricum.</title>
        <authorList>
            <person name="Brunt J."/>
            <person name="Van Vliet A.H.M."/>
            <person name="Stringer S.C."/>
            <person name="Carter A.T."/>
            <person name="Peck M.W."/>
        </authorList>
    </citation>
    <scope>NUCLEOTIDE SEQUENCE</scope>
    <source>
        <strain evidence="6">IFR 15/031</strain>
    </source>
</reference>
<dbReference type="AlphaFoldDB" id="A0A6G4EBJ9"/>
<dbReference type="InterPro" id="IPR000551">
    <property type="entry name" value="MerR-type_HTH_dom"/>
</dbReference>
<proteinExistence type="predicted"/>
<name>A0A6G4EBJ9_CLOBO</name>
<evidence type="ECO:0000259" key="5">
    <source>
        <dbReference type="PROSITE" id="PS50937"/>
    </source>
</evidence>
<evidence type="ECO:0000256" key="1">
    <source>
        <dbReference type="ARBA" id="ARBA00023015"/>
    </source>
</evidence>
<gene>
    <name evidence="6" type="ORF">FC962_01605</name>
</gene>
<dbReference type="SUPFAM" id="SSF46955">
    <property type="entry name" value="Putative DNA-binding domain"/>
    <property type="match status" value="2"/>
</dbReference>
<comment type="caution">
    <text evidence="6">The sequence shown here is derived from an EMBL/GenBank/DDBJ whole genome shotgun (WGS) entry which is preliminary data.</text>
</comment>
<protein>
    <submittedName>
        <fullName evidence="6">MerR family transcriptional regulator</fullName>
    </submittedName>
</protein>
<keyword evidence="4" id="KW-0175">Coiled coil</keyword>
<dbReference type="Pfam" id="PF13411">
    <property type="entry name" value="MerR_1"/>
    <property type="match status" value="1"/>
</dbReference>
<dbReference type="GO" id="GO:0003700">
    <property type="term" value="F:DNA-binding transcription factor activity"/>
    <property type="evidence" value="ECO:0007669"/>
    <property type="project" value="InterPro"/>
</dbReference>
<dbReference type="InterPro" id="IPR009061">
    <property type="entry name" value="DNA-bd_dom_put_sf"/>
</dbReference>
<feature type="domain" description="HTH merR-type" evidence="5">
    <location>
        <begin position="1"/>
        <end position="49"/>
    </location>
</feature>
<keyword evidence="3" id="KW-0804">Transcription</keyword>
<evidence type="ECO:0000313" key="6">
    <source>
        <dbReference type="EMBL" id="NFH60623.1"/>
    </source>
</evidence>
<dbReference type="CDD" id="cd00592">
    <property type="entry name" value="HTH_MerR-like"/>
    <property type="match status" value="1"/>
</dbReference>
<accession>A0A6G4EBJ9</accession>
<dbReference type="Gene3D" id="1.10.1660.10">
    <property type="match status" value="2"/>
</dbReference>
<feature type="coiled-coil region" evidence="4">
    <location>
        <begin position="87"/>
        <end position="117"/>
    </location>
</feature>
<dbReference type="PANTHER" id="PTHR30204:SF94">
    <property type="entry name" value="HEAVY METAL-DEPENDENT TRANSCRIPTIONAL REGULATOR HI_0293-RELATED"/>
    <property type="match status" value="1"/>
</dbReference>
<dbReference type="SMART" id="SM00422">
    <property type="entry name" value="HTH_MERR"/>
    <property type="match status" value="2"/>
</dbReference>
<sequence>MGKIYKTGEVAKIVGVHSNTVRLYEKLKLIPRVNRLPNGYRVFTDYHIEQFNLARTAFKVEVLQNGLRKKIINVVKLSAKGEFQQAINCTNDYINQIKQERKNAEEAIELSKKLLLEIDAKDSYIFFTRKQTSDYLQVTMDTLRNWEMNGLLTAKRKQNGYRVYTESDINRLKIIRTLRCANYSLSAILRMLNAISESKEIDIREVMNKTKEDEDIVTACDKLLTSLSDAEKNANSILKQLEFMKNEFNTNSTLKHQTL</sequence>
<keyword evidence="2" id="KW-0238">DNA-binding</keyword>
<dbReference type="PANTHER" id="PTHR30204">
    <property type="entry name" value="REDOX-CYCLING DRUG-SENSING TRANSCRIPTIONAL ACTIVATOR SOXR"/>
    <property type="match status" value="1"/>
</dbReference>
<evidence type="ECO:0000256" key="2">
    <source>
        <dbReference type="ARBA" id="ARBA00023125"/>
    </source>
</evidence>
<dbReference type="GO" id="GO:0003677">
    <property type="term" value="F:DNA binding"/>
    <property type="evidence" value="ECO:0007669"/>
    <property type="project" value="UniProtKB-KW"/>
</dbReference>
<dbReference type="PROSITE" id="PS50937">
    <property type="entry name" value="HTH_MERR_2"/>
    <property type="match status" value="2"/>
</dbReference>
<keyword evidence="1" id="KW-0805">Transcription regulation</keyword>
<feature type="domain" description="HTH merR-type" evidence="5">
    <location>
        <begin position="136"/>
        <end position="194"/>
    </location>
</feature>
<dbReference type="EMBL" id="SWRL01000001">
    <property type="protein sequence ID" value="NFH60623.1"/>
    <property type="molecule type" value="Genomic_DNA"/>
</dbReference>
<dbReference type="RefSeq" id="WP_061318198.1">
    <property type="nucleotide sequence ID" value="NZ_CP013247.1"/>
</dbReference>